<evidence type="ECO:0000313" key="1">
    <source>
        <dbReference type="Proteomes" id="UP000095282"/>
    </source>
</evidence>
<dbReference type="Proteomes" id="UP000095282">
    <property type="component" value="Unplaced"/>
</dbReference>
<protein>
    <submittedName>
        <fullName evidence="2">Phage_int_SAM_5 domain-containing protein</fullName>
    </submittedName>
</protein>
<dbReference type="eggNOG" id="KOG0193">
    <property type="taxonomic scope" value="Eukaryota"/>
</dbReference>
<proteinExistence type="predicted"/>
<dbReference type="STRING" id="1561998.A0A1I7TNG2"/>
<keyword evidence="1" id="KW-1185">Reference proteome</keyword>
<dbReference type="WBParaSite" id="Csp11.Scaffold629.g10180.t1">
    <property type="protein sequence ID" value="Csp11.Scaffold629.g10180.t1"/>
    <property type="gene ID" value="Csp11.Scaffold629.g10180"/>
</dbReference>
<sequence>MRSQTHLSNNVSAEAKAQAVQNLKDCLKLTTINRFLTSSYDEDAKNIERKIFAAVYQMTKVGLIDREKREINAIWFTFIGLNAQNIRHLEICSITDFNALFSITNQEV</sequence>
<name>A0A1I7TNG2_9PELO</name>
<evidence type="ECO:0000313" key="2">
    <source>
        <dbReference type="WBParaSite" id="Csp11.Scaffold629.g10180.t1"/>
    </source>
</evidence>
<reference evidence="2" key="1">
    <citation type="submission" date="2016-11" db="UniProtKB">
        <authorList>
            <consortium name="WormBaseParasite"/>
        </authorList>
    </citation>
    <scope>IDENTIFICATION</scope>
</reference>
<accession>A0A1I7TNG2</accession>
<organism evidence="1 2">
    <name type="scientific">Caenorhabditis tropicalis</name>
    <dbReference type="NCBI Taxonomy" id="1561998"/>
    <lineage>
        <taxon>Eukaryota</taxon>
        <taxon>Metazoa</taxon>
        <taxon>Ecdysozoa</taxon>
        <taxon>Nematoda</taxon>
        <taxon>Chromadorea</taxon>
        <taxon>Rhabditida</taxon>
        <taxon>Rhabditina</taxon>
        <taxon>Rhabditomorpha</taxon>
        <taxon>Rhabditoidea</taxon>
        <taxon>Rhabditidae</taxon>
        <taxon>Peloderinae</taxon>
        <taxon>Caenorhabditis</taxon>
    </lineage>
</organism>
<dbReference type="AlphaFoldDB" id="A0A1I7TNG2"/>